<accession>A0A1I2F092</accession>
<gene>
    <name evidence="1" type="ORF">SAMN04488035_1011</name>
</gene>
<sequence>MSTDPAEPADLERALEALDDVESLPLPEQVPVYDAVYQALGAHLAEED</sequence>
<organism evidence="1 2">
    <name type="scientific">Flavimobilis marinus</name>
    <dbReference type="NCBI Taxonomy" id="285351"/>
    <lineage>
        <taxon>Bacteria</taxon>
        <taxon>Bacillati</taxon>
        <taxon>Actinomycetota</taxon>
        <taxon>Actinomycetes</taxon>
        <taxon>Micrococcales</taxon>
        <taxon>Jonesiaceae</taxon>
        <taxon>Flavimobilis</taxon>
    </lineage>
</organism>
<keyword evidence="2" id="KW-1185">Reference proteome</keyword>
<proteinExistence type="predicted"/>
<dbReference type="STRING" id="285351.SAMN04488035_1011"/>
<name>A0A1I2F092_9MICO</name>
<dbReference type="AlphaFoldDB" id="A0A1I2F092"/>
<dbReference type="Proteomes" id="UP000198520">
    <property type="component" value="Unassembled WGS sequence"/>
</dbReference>
<dbReference type="RefSeq" id="WP_177191286.1">
    <property type="nucleotide sequence ID" value="NZ_BNAN01000002.1"/>
</dbReference>
<dbReference type="EMBL" id="FONZ01000002">
    <property type="protein sequence ID" value="SFE97930.1"/>
    <property type="molecule type" value="Genomic_DNA"/>
</dbReference>
<reference evidence="2" key="1">
    <citation type="submission" date="2016-10" db="EMBL/GenBank/DDBJ databases">
        <authorList>
            <person name="Varghese N."/>
            <person name="Submissions S."/>
        </authorList>
    </citation>
    <scope>NUCLEOTIDE SEQUENCE [LARGE SCALE GENOMIC DNA]</scope>
    <source>
        <strain evidence="2">DSM 19083</strain>
    </source>
</reference>
<protein>
    <submittedName>
        <fullName evidence="1">Uncharacterized protein</fullName>
    </submittedName>
</protein>
<evidence type="ECO:0000313" key="2">
    <source>
        <dbReference type="Proteomes" id="UP000198520"/>
    </source>
</evidence>
<evidence type="ECO:0000313" key="1">
    <source>
        <dbReference type="EMBL" id="SFE97930.1"/>
    </source>
</evidence>